<evidence type="ECO:0000256" key="1">
    <source>
        <dbReference type="SAM" id="MobiDB-lite"/>
    </source>
</evidence>
<organism evidence="2 3">
    <name type="scientific">Cetraspora pellucida</name>
    <dbReference type="NCBI Taxonomy" id="1433469"/>
    <lineage>
        <taxon>Eukaryota</taxon>
        <taxon>Fungi</taxon>
        <taxon>Fungi incertae sedis</taxon>
        <taxon>Mucoromycota</taxon>
        <taxon>Glomeromycotina</taxon>
        <taxon>Glomeromycetes</taxon>
        <taxon>Diversisporales</taxon>
        <taxon>Gigasporaceae</taxon>
        <taxon>Cetraspora</taxon>
    </lineage>
</organism>
<accession>A0A9N9KJE3</accession>
<protein>
    <submittedName>
        <fullName evidence="2">9971_t:CDS:1</fullName>
    </submittedName>
</protein>
<evidence type="ECO:0000313" key="3">
    <source>
        <dbReference type="Proteomes" id="UP000789759"/>
    </source>
</evidence>
<feature type="compositionally biased region" description="Acidic residues" evidence="1">
    <location>
        <begin position="31"/>
        <end position="47"/>
    </location>
</feature>
<dbReference type="Proteomes" id="UP000789759">
    <property type="component" value="Unassembled WGS sequence"/>
</dbReference>
<name>A0A9N9KJE3_9GLOM</name>
<feature type="non-terminal residue" evidence="2">
    <location>
        <position position="53"/>
    </location>
</feature>
<sequence length="53" mass="6445">DQVRKHKHKLNQTKKISKRSRVEYIELDQNNLDEDQEEGEKESEDNNEYINND</sequence>
<evidence type="ECO:0000313" key="2">
    <source>
        <dbReference type="EMBL" id="CAG8836865.1"/>
    </source>
</evidence>
<feature type="compositionally biased region" description="Basic residues" evidence="1">
    <location>
        <begin position="1"/>
        <end position="19"/>
    </location>
</feature>
<dbReference type="AlphaFoldDB" id="A0A9N9KJE3"/>
<feature type="region of interest" description="Disordered" evidence="1">
    <location>
        <begin position="1"/>
        <end position="53"/>
    </location>
</feature>
<keyword evidence="3" id="KW-1185">Reference proteome</keyword>
<comment type="caution">
    <text evidence="2">The sequence shown here is derived from an EMBL/GenBank/DDBJ whole genome shotgun (WGS) entry which is preliminary data.</text>
</comment>
<dbReference type="EMBL" id="CAJVQA010079758">
    <property type="protein sequence ID" value="CAG8836865.1"/>
    <property type="molecule type" value="Genomic_DNA"/>
</dbReference>
<gene>
    <name evidence="2" type="ORF">CPELLU_LOCUS21459</name>
</gene>
<reference evidence="2" key="1">
    <citation type="submission" date="2021-06" db="EMBL/GenBank/DDBJ databases">
        <authorList>
            <person name="Kallberg Y."/>
            <person name="Tangrot J."/>
            <person name="Rosling A."/>
        </authorList>
    </citation>
    <scope>NUCLEOTIDE SEQUENCE</scope>
    <source>
        <strain evidence="2">FL966</strain>
    </source>
</reference>
<feature type="non-terminal residue" evidence="2">
    <location>
        <position position="1"/>
    </location>
</feature>
<proteinExistence type="predicted"/>